<comment type="similarity">
    <text evidence="1">Belongs to the short-chain dehydrogenases/reductases (SDR) family.</text>
</comment>
<dbReference type="Proteomes" id="UP001176521">
    <property type="component" value="Unassembled WGS sequence"/>
</dbReference>
<organism evidence="4 5">
    <name type="scientific">Tilletia horrida</name>
    <dbReference type="NCBI Taxonomy" id="155126"/>
    <lineage>
        <taxon>Eukaryota</taxon>
        <taxon>Fungi</taxon>
        <taxon>Dikarya</taxon>
        <taxon>Basidiomycota</taxon>
        <taxon>Ustilaginomycotina</taxon>
        <taxon>Exobasidiomycetes</taxon>
        <taxon>Tilletiales</taxon>
        <taxon>Tilletiaceae</taxon>
        <taxon>Tilletia</taxon>
    </lineage>
</organism>
<evidence type="ECO:0000256" key="1">
    <source>
        <dbReference type="ARBA" id="ARBA00006484"/>
    </source>
</evidence>
<protein>
    <recommendedName>
        <fullName evidence="6">Oxidoreductase</fullName>
    </recommendedName>
</protein>
<dbReference type="Gene3D" id="3.40.50.720">
    <property type="entry name" value="NAD(P)-binding Rossmann-like Domain"/>
    <property type="match status" value="1"/>
</dbReference>
<name>A0AAN6GK51_9BASI</name>
<accession>A0AAN6GK51</accession>
<dbReference type="Pfam" id="PF00106">
    <property type="entry name" value="adh_short"/>
    <property type="match status" value="1"/>
</dbReference>
<evidence type="ECO:0000313" key="5">
    <source>
        <dbReference type="Proteomes" id="UP001176521"/>
    </source>
</evidence>
<dbReference type="PANTHER" id="PTHR24320">
    <property type="entry name" value="RETINOL DEHYDROGENASE"/>
    <property type="match status" value="1"/>
</dbReference>
<dbReference type="InterPro" id="IPR002347">
    <property type="entry name" value="SDR_fam"/>
</dbReference>
<keyword evidence="5" id="KW-1185">Reference proteome</keyword>
<gene>
    <name evidence="4" type="ORF">OC842_001335</name>
</gene>
<comment type="caution">
    <text evidence="4">The sequence shown here is derived from an EMBL/GenBank/DDBJ whole genome shotgun (WGS) entry which is preliminary data.</text>
</comment>
<dbReference type="PANTHER" id="PTHR24320:SF282">
    <property type="entry name" value="WW DOMAIN-CONTAINING OXIDOREDUCTASE"/>
    <property type="match status" value="1"/>
</dbReference>
<dbReference type="AlphaFoldDB" id="A0AAN6GK51"/>
<keyword evidence="3" id="KW-0560">Oxidoreductase</keyword>
<dbReference type="GO" id="GO:0016491">
    <property type="term" value="F:oxidoreductase activity"/>
    <property type="evidence" value="ECO:0007669"/>
    <property type="project" value="UniProtKB-KW"/>
</dbReference>
<dbReference type="EMBL" id="JAPDMQ010000046">
    <property type="protein sequence ID" value="KAK0538359.1"/>
    <property type="molecule type" value="Genomic_DNA"/>
</dbReference>
<dbReference type="InterPro" id="IPR036291">
    <property type="entry name" value="NAD(P)-bd_dom_sf"/>
</dbReference>
<sequence>MVRTTKFAASEIVDLTGKVAIVTGTSPGGIGAETARQLAIHGAKVYLASRNEQKNQKTVEEITQSSPVGKTLLLETLKLDLSDLAAVRKAADEFKTREERLDILVLNAGIMGCPYSLSKDGFETQFQTNHLAHFLFAKELLPALEAGATASGHPSRVISLTSIGHRFERLYPFASVSFETRELVNRKFGPSVMGNFVRYSQAKLANLLFAREWNRRIGRPGGGKVMAAAVHPGVIRSNLYMYTPGGSLMLRGMLPTADGALSSLYVATSPDLETENSWDVYRGDYGLKHTDSSAARDLKKASDLWELSEDAVKELASVPRTPKAPSA</sequence>
<keyword evidence="2" id="KW-0521">NADP</keyword>
<evidence type="ECO:0000256" key="2">
    <source>
        <dbReference type="ARBA" id="ARBA00022857"/>
    </source>
</evidence>
<evidence type="ECO:0000256" key="3">
    <source>
        <dbReference type="ARBA" id="ARBA00023002"/>
    </source>
</evidence>
<evidence type="ECO:0008006" key="6">
    <source>
        <dbReference type="Google" id="ProtNLM"/>
    </source>
</evidence>
<dbReference type="SUPFAM" id="SSF51735">
    <property type="entry name" value="NAD(P)-binding Rossmann-fold domains"/>
    <property type="match status" value="1"/>
</dbReference>
<reference evidence="4" key="1">
    <citation type="journal article" date="2023" name="PhytoFront">
        <title>Draft Genome Resources of Seven Strains of Tilletia horrida, Causal Agent of Kernel Smut of Rice.</title>
        <authorList>
            <person name="Khanal S."/>
            <person name="Antony Babu S."/>
            <person name="Zhou X.G."/>
        </authorList>
    </citation>
    <scope>NUCLEOTIDE SEQUENCE</scope>
    <source>
        <strain evidence="4">TX3</strain>
    </source>
</reference>
<evidence type="ECO:0000313" key="4">
    <source>
        <dbReference type="EMBL" id="KAK0538359.1"/>
    </source>
</evidence>
<proteinExistence type="inferred from homology"/>